<evidence type="ECO:0000313" key="4">
    <source>
        <dbReference type="Proteomes" id="UP000236291"/>
    </source>
</evidence>
<evidence type="ECO:0000256" key="1">
    <source>
        <dbReference type="ARBA" id="ARBA00009414"/>
    </source>
</evidence>
<feature type="domain" description="GRAM" evidence="2">
    <location>
        <begin position="96"/>
        <end position="174"/>
    </location>
</feature>
<comment type="caution">
    <text evidence="3">The sequence shown here is derived from an EMBL/GenBank/DDBJ whole genome shotgun (WGS) entry which is preliminary data.</text>
</comment>
<protein>
    <submittedName>
        <fullName evidence="3">GRAM domain protein/ABA-responsive-like protein</fullName>
    </submittedName>
</protein>
<dbReference type="AlphaFoldDB" id="A0A2K3NWK2"/>
<evidence type="ECO:0000313" key="3">
    <source>
        <dbReference type="EMBL" id="PNY07405.1"/>
    </source>
</evidence>
<name>A0A2K3NWK2_TRIPR</name>
<dbReference type="Proteomes" id="UP000236291">
    <property type="component" value="Unassembled WGS sequence"/>
</dbReference>
<sequence length="216" mass="24863">MHSSLLHDLVVGTPIIYDQFQKSVNRYLLDSSSHQCQYPPKHQSRENSIQKMRCRKADSLSQRIQEHVRLGANISQTLKRKLSLGAQILQVGGVEKVFMQYFSVSEEETLLRVSHCYLSTTSGPLAGLLYISTEKVAFCSERSIKVFNQKGLMCRIRYKVTIPLKKIKCVNQSQNIEKPTQKYINIVTVDDFDFWLMGVSKYQKTFKYLEEAISQA</sequence>
<dbReference type="InterPro" id="IPR011993">
    <property type="entry name" value="PH-like_dom_sf"/>
</dbReference>
<proteinExistence type="inferred from homology"/>
<dbReference type="EMBL" id="ASHM01001867">
    <property type="protein sequence ID" value="PNY07405.1"/>
    <property type="molecule type" value="Genomic_DNA"/>
</dbReference>
<reference evidence="3 4" key="2">
    <citation type="journal article" date="2017" name="Front. Plant Sci.">
        <title>Gene Classification and Mining of Molecular Markers Useful in Red Clover (Trifolium pratense) Breeding.</title>
        <authorList>
            <person name="Istvanek J."/>
            <person name="Dluhosova J."/>
            <person name="Dluhos P."/>
            <person name="Patkova L."/>
            <person name="Nedelnik J."/>
            <person name="Repkova J."/>
        </authorList>
    </citation>
    <scope>NUCLEOTIDE SEQUENCE [LARGE SCALE GENOMIC DNA]</scope>
    <source>
        <strain evidence="4">cv. Tatra</strain>
        <tissue evidence="3">Young leaves</tissue>
    </source>
</reference>
<accession>A0A2K3NWK2</accession>
<organism evidence="3 4">
    <name type="scientific">Trifolium pratense</name>
    <name type="common">Red clover</name>
    <dbReference type="NCBI Taxonomy" id="57577"/>
    <lineage>
        <taxon>Eukaryota</taxon>
        <taxon>Viridiplantae</taxon>
        <taxon>Streptophyta</taxon>
        <taxon>Embryophyta</taxon>
        <taxon>Tracheophyta</taxon>
        <taxon>Spermatophyta</taxon>
        <taxon>Magnoliopsida</taxon>
        <taxon>eudicotyledons</taxon>
        <taxon>Gunneridae</taxon>
        <taxon>Pentapetalae</taxon>
        <taxon>rosids</taxon>
        <taxon>fabids</taxon>
        <taxon>Fabales</taxon>
        <taxon>Fabaceae</taxon>
        <taxon>Papilionoideae</taxon>
        <taxon>50 kb inversion clade</taxon>
        <taxon>NPAAA clade</taxon>
        <taxon>Hologalegina</taxon>
        <taxon>IRL clade</taxon>
        <taxon>Trifolieae</taxon>
        <taxon>Trifolium</taxon>
    </lineage>
</organism>
<dbReference type="Gene3D" id="2.30.29.30">
    <property type="entry name" value="Pleckstrin-homology domain (PH domain)/Phosphotyrosine-binding domain (PTB)"/>
    <property type="match status" value="1"/>
</dbReference>
<gene>
    <name evidence="3" type="ORF">L195_g003901</name>
</gene>
<dbReference type="InterPro" id="IPR037848">
    <property type="entry name" value="GEM-like"/>
</dbReference>
<reference evidence="3 4" key="1">
    <citation type="journal article" date="2014" name="Am. J. Bot.">
        <title>Genome assembly and annotation for red clover (Trifolium pratense; Fabaceae).</title>
        <authorList>
            <person name="Istvanek J."/>
            <person name="Jaros M."/>
            <person name="Krenek A."/>
            <person name="Repkova J."/>
        </authorList>
    </citation>
    <scope>NUCLEOTIDE SEQUENCE [LARGE SCALE GENOMIC DNA]</scope>
    <source>
        <strain evidence="4">cv. Tatra</strain>
        <tissue evidence="3">Young leaves</tissue>
    </source>
</reference>
<dbReference type="Pfam" id="PF02893">
    <property type="entry name" value="GRAM"/>
    <property type="match status" value="1"/>
</dbReference>
<comment type="similarity">
    <text evidence="1">Belongs to the GEM family.</text>
</comment>
<dbReference type="STRING" id="57577.A0A2K3NWK2"/>
<dbReference type="InterPro" id="IPR004182">
    <property type="entry name" value="GRAM"/>
</dbReference>
<dbReference type="SMART" id="SM00568">
    <property type="entry name" value="GRAM"/>
    <property type="match status" value="1"/>
</dbReference>
<dbReference type="PANTHER" id="PTHR31969">
    <property type="entry name" value="GEM-LIKE PROTEIN 2"/>
    <property type="match status" value="1"/>
</dbReference>
<evidence type="ECO:0000259" key="2">
    <source>
        <dbReference type="SMART" id="SM00568"/>
    </source>
</evidence>